<dbReference type="GO" id="GO:0016491">
    <property type="term" value="F:oxidoreductase activity"/>
    <property type="evidence" value="ECO:0007669"/>
    <property type="project" value="TreeGrafter"/>
</dbReference>
<dbReference type="SMART" id="SM00567">
    <property type="entry name" value="EZ_HEAT"/>
    <property type="match status" value="9"/>
</dbReference>
<dbReference type="InterPro" id="IPR011989">
    <property type="entry name" value="ARM-like"/>
</dbReference>
<dbReference type="EMBL" id="FSRG01000003">
    <property type="protein sequence ID" value="SIN70525.1"/>
    <property type="molecule type" value="Genomic_DNA"/>
</dbReference>
<evidence type="ECO:0000313" key="2">
    <source>
        <dbReference type="Proteomes" id="UP000184694"/>
    </source>
</evidence>
<sequence length="640" mass="69749">MSECDKILNQLRSDDSESVRDAAFVAGTERIECAIPELIRHIQEGNLGVQEAADRALRVIRGEKAVQAVIPLLASEEAPVRNAAMDILREIAEDDLESVMSQLNSSDPDLRIFVSDILGSSNSLFAVAPLCDALLKDEEVNVRYQAAVSLGELGFSDAADSLINALEDEEWVQFSVIEALTKIGAAQTSGALVRALDGASPLVASMIVEALGEMGDLKIVPLLIEQMETAPAPLQNKICRAVVQLLGDKTLELLPADKREQFNKALLNALEDEDEQIQLAALRGLSTAKGDDATQKVMSTVATFNVDRDTDKLIAAVECLANIGCNNALLDVFLDDSELALRVAAEAVSRMSESEMKKAIPTIISVFNNKGLSVQSDLITVLAKAADSSEETFFQNVLKEQTDGLLLKKALFFLGENSNSPESAEMVFEMLSHESFDVKDAALEAAISMDNEILWSRFVSSVESEDSTERMMAVYALGKSMNDVHVGLLKEALSDPVVDVRLVALEGVIALTSEPEDLMEQVQELLHDSNKDVRLAVVDMIGKAQSEVYQHYLIEALTDEDDWVTVRAIEHLGALHNNEVVEPLLGVFATRSILVQHKVIKMLGKIGTERCFGALLTMMSHDDPEICEAAERAAEQIRSR</sequence>
<dbReference type="InterPro" id="IPR016024">
    <property type="entry name" value="ARM-type_fold"/>
</dbReference>
<dbReference type="STRING" id="1121457.SAMN02745161_0177"/>
<reference evidence="2" key="1">
    <citation type="submission" date="2016-11" db="EMBL/GenBank/DDBJ databases">
        <authorList>
            <person name="Varghese N."/>
            <person name="Submissions S."/>
        </authorList>
    </citation>
    <scope>NUCLEOTIDE SEQUENCE [LARGE SCALE GENOMIC DNA]</scope>
    <source>
        <strain evidence="2">DSM 17456</strain>
    </source>
</reference>
<dbReference type="RefSeq" id="WP_074215083.1">
    <property type="nucleotide sequence ID" value="NZ_FSRG01000003.1"/>
</dbReference>
<accession>A0A1N6DI95</accession>
<protein>
    <submittedName>
        <fullName evidence="1">HEAT repeat</fullName>
    </submittedName>
</protein>
<dbReference type="Gene3D" id="1.25.10.10">
    <property type="entry name" value="Leucine-rich Repeat Variant"/>
    <property type="match status" value="4"/>
</dbReference>
<dbReference type="OrthoDB" id="3661251at2"/>
<dbReference type="AlphaFoldDB" id="A0A1N6DI95"/>
<keyword evidence="2" id="KW-1185">Reference proteome</keyword>
<dbReference type="InterPro" id="IPR004155">
    <property type="entry name" value="PBS_lyase_HEAT"/>
</dbReference>
<dbReference type="Proteomes" id="UP000184694">
    <property type="component" value="Unassembled WGS sequence"/>
</dbReference>
<gene>
    <name evidence="1" type="ORF">SAMN02745161_0177</name>
</gene>
<evidence type="ECO:0000313" key="1">
    <source>
        <dbReference type="EMBL" id="SIN70525.1"/>
    </source>
</evidence>
<dbReference type="Pfam" id="PF13646">
    <property type="entry name" value="HEAT_2"/>
    <property type="match status" value="2"/>
</dbReference>
<dbReference type="PANTHER" id="PTHR12697">
    <property type="entry name" value="PBS LYASE HEAT-LIKE PROTEIN"/>
    <property type="match status" value="1"/>
</dbReference>
<organism evidence="1 2">
    <name type="scientific">Halodesulfovibrio marinisediminis DSM 17456</name>
    <dbReference type="NCBI Taxonomy" id="1121457"/>
    <lineage>
        <taxon>Bacteria</taxon>
        <taxon>Pseudomonadati</taxon>
        <taxon>Thermodesulfobacteriota</taxon>
        <taxon>Desulfovibrionia</taxon>
        <taxon>Desulfovibrionales</taxon>
        <taxon>Desulfovibrionaceae</taxon>
        <taxon>Halodesulfovibrio</taxon>
    </lineage>
</organism>
<proteinExistence type="predicted"/>
<name>A0A1N6DI95_9BACT</name>
<dbReference type="SUPFAM" id="SSF48371">
    <property type="entry name" value="ARM repeat"/>
    <property type="match status" value="3"/>
</dbReference>
<dbReference type="PANTHER" id="PTHR12697:SF5">
    <property type="entry name" value="DEOXYHYPUSINE HYDROXYLASE"/>
    <property type="match status" value="1"/>
</dbReference>